<keyword evidence="7" id="KW-0645">Protease</keyword>
<evidence type="ECO:0000256" key="1">
    <source>
        <dbReference type="ARBA" id="ARBA00004141"/>
    </source>
</evidence>
<dbReference type="SUPFAM" id="SSF144091">
    <property type="entry name" value="Rhomboid-like"/>
    <property type="match status" value="1"/>
</dbReference>
<evidence type="ECO:0000259" key="6">
    <source>
        <dbReference type="Pfam" id="PF01694"/>
    </source>
</evidence>
<dbReference type="GO" id="GO:0016020">
    <property type="term" value="C:membrane"/>
    <property type="evidence" value="ECO:0007669"/>
    <property type="project" value="UniProtKB-SubCell"/>
</dbReference>
<dbReference type="GO" id="GO:0006508">
    <property type="term" value="P:proteolysis"/>
    <property type="evidence" value="ECO:0007669"/>
    <property type="project" value="UniProtKB-KW"/>
</dbReference>
<dbReference type="InterPro" id="IPR022764">
    <property type="entry name" value="Peptidase_S54_rhomboid_dom"/>
</dbReference>
<feature type="transmembrane region" description="Helical" evidence="5">
    <location>
        <begin position="90"/>
        <end position="112"/>
    </location>
</feature>
<dbReference type="AlphaFoldDB" id="A0AAU2V7P1"/>
<evidence type="ECO:0000313" key="7">
    <source>
        <dbReference type="EMBL" id="WTW63380.1"/>
    </source>
</evidence>
<dbReference type="Gene3D" id="1.20.1540.10">
    <property type="entry name" value="Rhomboid-like"/>
    <property type="match status" value="1"/>
</dbReference>
<evidence type="ECO:0000256" key="4">
    <source>
        <dbReference type="ARBA" id="ARBA00023136"/>
    </source>
</evidence>
<evidence type="ECO:0000256" key="2">
    <source>
        <dbReference type="ARBA" id="ARBA00022692"/>
    </source>
</evidence>
<feature type="transmembrane region" description="Helical" evidence="5">
    <location>
        <begin position="6"/>
        <end position="28"/>
    </location>
</feature>
<feature type="domain" description="Peptidase S54 rhomboid" evidence="6">
    <location>
        <begin position="85"/>
        <end position="210"/>
    </location>
</feature>
<name>A0AAU2V7P1_9ACTN</name>
<dbReference type="InterPro" id="IPR035952">
    <property type="entry name" value="Rhomboid-like_sf"/>
</dbReference>
<proteinExistence type="predicted"/>
<sequence length="224" mass="22971">MTLHAVIPVILYGCAAAVVLPGIQIVRAEAGGRRVSPIELLRALWRRPVPWVAAAMVALMAAMAVVQTLAPSVMDHIQREPGAPWWRSVTALLVQTSGWVQLTFNLAAIVAITPVAQRRLGPVWMPLVFLASGVTAQAVSMAGWSVTGGGDSVALCGLLGALATTQTLRPSPLPARLLPLLIPVAGLALCALSNNHGVGILAGCVLGAPLAARGLGSAAAREAG</sequence>
<gene>
    <name evidence="7" type="ORF">OG549_23530</name>
</gene>
<dbReference type="Pfam" id="PF01694">
    <property type="entry name" value="Rhomboid"/>
    <property type="match status" value="1"/>
</dbReference>
<keyword evidence="3 5" id="KW-1133">Transmembrane helix</keyword>
<dbReference type="GO" id="GO:0004252">
    <property type="term" value="F:serine-type endopeptidase activity"/>
    <property type="evidence" value="ECO:0007669"/>
    <property type="project" value="InterPro"/>
</dbReference>
<reference evidence="7" key="1">
    <citation type="submission" date="2022-10" db="EMBL/GenBank/DDBJ databases">
        <title>The complete genomes of actinobacterial strains from the NBC collection.</title>
        <authorList>
            <person name="Joergensen T.S."/>
            <person name="Alvarez Arevalo M."/>
            <person name="Sterndorff E.B."/>
            <person name="Faurdal D."/>
            <person name="Vuksanovic O."/>
            <person name="Mourched A.-S."/>
            <person name="Charusanti P."/>
            <person name="Shaw S."/>
            <person name="Blin K."/>
            <person name="Weber T."/>
        </authorList>
    </citation>
    <scope>NUCLEOTIDE SEQUENCE</scope>
    <source>
        <strain evidence="7">NBC_00003</strain>
    </source>
</reference>
<keyword evidence="2 5" id="KW-0812">Transmembrane</keyword>
<evidence type="ECO:0000256" key="3">
    <source>
        <dbReference type="ARBA" id="ARBA00022989"/>
    </source>
</evidence>
<dbReference type="EC" id="3.4.21.105" evidence="7"/>
<evidence type="ECO:0000256" key="5">
    <source>
        <dbReference type="SAM" id="Phobius"/>
    </source>
</evidence>
<accession>A0AAU2V7P1</accession>
<keyword evidence="4 5" id="KW-0472">Membrane</keyword>
<feature type="transmembrane region" description="Helical" evidence="5">
    <location>
        <begin position="124"/>
        <end position="146"/>
    </location>
</feature>
<protein>
    <submittedName>
        <fullName evidence="7">Rhomboid family intramembrane serine protease</fullName>
        <ecNumber evidence="7">3.4.21.105</ecNumber>
    </submittedName>
</protein>
<organism evidence="7">
    <name type="scientific">Streptomyces sp. NBC_00003</name>
    <dbReference type="NCBI Taxonomy" id="2903608"/>
    <lineage>
        <taxon>Bacteria</taxon>
        <taxon>Bacillati</taxon>
        <taxon>Actinomycetota</taxon>
        <taxon>Actinomycetes</taxon>
        <taxon>Kitasatosporales</taxon>
        <taxon>Streptomycetaceae</taxon>
        <taxon>Streptomyces</taxon>
    </lineage>
</organism>
<feature type="transmembrane region" description="Helical" evidence="5">
    <location>
        <begin position="49"/>
        <end position="70"/>
    </location>
</feature>
<dbReference type="EMBL" id="CP108318">
    <property type="protein sequence ID" value="WTW63380.1"/>
    <property type="molecule type" value="Genomic_DNA"/>
</dbReference>
<keyword evidence="7" id="KW-0378">Hydrolase</keyword>
<comment type="subcellular location">
    <subcellularLocation>
        <location evidence="1">Membrane</location>
        <topology evidence="1">Multi-pass membrane protein</topology>
    </subcellularLocation>
</comment>